<dbReference type="Proteomes" id="UP001597108">
    <property type="component" value="Unassembled WGS sequence"/>
</dbReference>
<name>A0ABW3IWV6_9RHOB</name>
<evidence type="ECO:0000313" key="3">
    <source>
        <dbReference type="Proteomes" id="UP001597108"/>
    </source>
</evidence>
<sequence>MHETIREFIEADLVLEREITADEPLLLSGMIDSLGVMRIVAFLETSFGIKIPASDLKISNFGTLNAIAAYVAERTAA</sequence>
<comment type="caution">
    <text evidence="2">The sequence shown here is derived from an EMBL/GenBank/DDBJ whole genome shotgun (WGS) entry which is preliminary data.</text>
</comment>
<protein>
    <submittedName>
        <fullName evidence="2">Acyl carrier protein</fullName>
    </submittedName>
</protein>
<dbReference type="Pfam" id="PF00550">
    <property type="entry name" value="PP-binding"/>
    <property type="match status" value="1"/>
</dbReference>
<dbReference type="EMBL" id="JBHTJT010000060">
    <property type="protein sequence ID" value="MFD0982677.1"/>
    <property type="molecule type" value="Genomic_DNA"/>
</dbReference>
<gene>
    <name evidence="2" type="ORF">ACFQ2S_23870</name>
</gene>
<evidence type="ECO:0000259" key="1">
    <source>
        <dbReference type="PROSITE" id="PS50075"/>
    </source>
</evidence>
<dbReference type="SUPFAM" id="SSF47336">
    <property type="entry name" value="ACP-like"/>
    <property type="match status" value="1"/>
</dbReference>
<dbReference type="InterPro" id="IPR036736">
    <property type="entry name" value="ACP-like_sf"/>
</dbReference>
<keyword evidence="3" id="KW-1185">Reference proteome</keyword>
<dbReference type="PROSITE" id="PS50075">
    <property type="entry name" value="CARRIER"/>
    <property type="match status" value="1"/>
</dbReference>
<organism evidence="2 3">
    <name type="scientific">Tropicimonas aquimaris</name>
    <dbReference type="NCBI Taxonomy" id="914152"/>
    <lineage>
        <taxon>Bacteria</taxon>
        <taxon>Pseudomonadati</taxon>
        <taxon>Pseudomonadota</taxon>
        <taxon>Alphaproteobacteria</taxon>
        <taxon>Rhodobacterales</taxon>
        <taxon>Roseobacteraceae</taxon>
        <taxon>Tropicimonas</taxon>
    </lineage>
</organism>
<dbReference type="Gene3D" id="1.10.1200.10">
    <property type="entry name" value="ACP-like"/>
    <property type="match status" value="1"/>
</dbReference>
<evidence type="ECO:0000313" key="2">
    <source>
        <dbReference type="EMBL" id="MFD0982677.1"/>
    </source>
</evidence>
<feature type="domain" description="Carrier" evidence="1">
    <location>
        <begin position="1"/>
        <end position="75"/>
    </location>
</feature>
<accession>A0ABW3IWV6</accession>
<reference evidence="3" key="1">
    <citation type="journal article" date="2019" name="Int. J. Syst. Evol. Microbiol.">
        <title>The Global Catalogue of Microorganisms (GCM) 10K type strain sequencing project: providing services to taxonomists for standard genome sequencing and annotation.</title>
        <authorList>
            <consortium name="The Broad Institute Genomics Platform"/>
            <consortium name="The Broad Institute Genome Sequencing Center for Infectious Disease"/>
            <person name="Wu L."/>
            <person name="Ma J."/>
        </authorList>
    </citation>
    <scope>NUCLEOTIDE SEQUENCE [LARGE SCALE GENOMIC DNA]</scope>
    <source>
        <strain evidence="3">CCUG 60524</strain>
    </source>
</reference>
<proteinExistence type="predicted"/>
<dbReference type="InterPro" id="IPR009081">
    <property type="entry name" value="PP-bd_ACP"/>
</dbReference>
<dbReference type="RefSeq" id="WP_386078986.1">
    <property type="nucleotide sequence ID" value="NZ_JBHTJT010000060.1"/>
</dbReference>